<dbReference type="InterPro" id="IPR003768">
    <property type="entry name" value="ScpA"/>
</dbReference>
<accession>A0ABW2Y4C8</accession>
<protein>
    <recommendedName>
        <fullName evidence="2">Segregation and condensation protein A</fullName>
    </recommendedName>
</protein>
<dbReference type="Proteomes" id="UP001597036">
    <property type="component" value="Unassembled WGS sequence"/>
</dbReference>
<comment type="caution">
    <text evidence="3">The sequence shown here is derived from an EMBL/GenBank/DDBJ whole genome shotgun (WGS) entry which is preliminary data.</text>
</comment>
<evidence type="ECO:0000256" key="2">
    <source>
        <dbReference type="ARBA" id="ARBA00044777"/>
    </source>
</evidence>
<sequence length="268" mass="30038">MTERFSVSLEEYQGPFDVLLSLLSERQLELSQISLSRITEEFVAYVKQLNMVDDADQVSSFIDVASILVEAKSANLIPHDEENSDFEASLEALQDRDLLFARLLQYRAFKQAGEDFRQRIAANSGRYAHPGVMNESFQSLLPEVSLPVSLEELAQLAARVISNAPATEVSIRQLHVPIVDLRVQAGIVRDKLRVAGDKVDVTFTSLISDTHQTIEVVARFLALLAFFKQGVVQFKQDRPFEELHVRWLSDNDSPNTVDVVAISEGDFA</sequence>
<evidence type="ECO:0000313" key="4">
    <source>
        <dbReference type="Proteomes" id="UP001597036"/>
    </source>
</evidence>
<dbReference type="EMBL" id="JBHTHQ010000021">
    <property type="protein sequence ID" value="MFD0705098.1"/>
    <property type="molecule type" value="Genomic_DNA"/>
</dbReference>
<dbReference type="Gene3D" id="6.10.250.2410">
    <property type="match status" value="1"/>
</dbReference>
<gene>
    <name evidence="3" type="ORF">ACFQY8_04990</name>
</gene>
<dbReference type="Pfam" id="PF02616">
    <property type="entry name" value="SMC_ScpA"/>
    <property type="match status" value="1"/>
</dbReference>
<evidence type="ECO:0000256" key="1">
    <source>
        <dbReference type="ARBA" id="ARBA00022829"/>
    </source>
</evidence>
<dbReference type="RefSeq" id="WP_377938796.1">
    <property type="nucleotide sequence ID" value="NZ_JBHTHQ010000021.1"/>
</dbReference>
<proteinExistence type="predicted"/>
<dbReference type="PANTHER" id="PTHR33969">
    <property type="entry name" value="SEGREGATION AND CONDENSATION PROTEIN A"/>
    <property type="match status" value="1"/>
</dbReference>
<keyword evidence="1" id="KW-0159">Chromosome partition</keyword>
<organism evidence="3 4">
    <name type="scientific">Alloscardovia venturai</name>
    <dbReference type="NCBI Taxonomy" id="1769421"/>
    <lineage>
        <taxon>Bacteria</taxon>
        <taxon>Bacillati</taxon>
        <taxon>Actinomycetota</taxon>
        <taxon>Actinomycetes</taxon>
        <taxon>Bifidobacteriales</taxon>
        <taxon>Bifidobacteriaceae</taxon>
        <taxon>Alloscardovia</taxon>
    </lineage>
</organism>
<keyword evidence="4" id="KW-1185">Reference proteome</keyword>
<reference evidence="4" key="1">
    <citation type="journal article" date="2019" name="Int. J. Syst. Evol. Microbiol.">
        <title>The Global Catalogue of Microorganisms (GCM) 10K type strain sequencing project: providing services to taxonomists for standard genome sequencing and annotation.</title>
        <authorList>
            <consortium name="The Broad Institute Genomics Platform"/>
            <consortium name="The Broad Institute Genome Sequencing Center for Infectious Disease"/>
            <person name="Wu L."/>
            <person name="Ma J."/>
        </authorList>
    </citation>
    <scope>NUCLEOTIDE SEQUENCE [LARGE SCALE GENOMIC DNA]</scope>
    <source>
        <strain evidence="4">CCM 8604</strain>
    </source>
</reference>
<dbReference type="PANTHER" id="PTHR33969:SF2">
    <property type="entry name" value="SEGREGATION AND CONDENSATION PROTEIN A"/>
    <property type="match status" value="1"/>
</dbReference>
<evidence type="ECO:0000313" key="3">
    <source>
        <dbReference type="EMBL" id="MFD0705098.1"/>
    </source>
</evidence>
<name>A0ABW2Y4C8_9BIFI</name>